<keyword evidence="1" id="KW-0805">Transcription regulation</keyword>
<evidence type="ECO:0000256" key="3">
    <source>
        <dbReference type="ARBA" id="ARBA00023163"/>
    </source>
</evidence>
<dbReference type="InterPro" id="IPR009057">
    <property type="entry name" value="Homeodomain-like_sf"/>
</dbReference>
<dbReference type="GO" id="GO:0000976">
    <property type="term" value="F:transcription cis-regulatory region binding"/>
    <property type="evidence" value="ECO:0007669"/>
    <property type="project" value="TreeGrafter"/>
</dbReference>
<accession>A0A918CFP0</accession>
<dbReference type="EMBL" id="BMRJ01000001">
    <property type="protein sequence ID" value="GGR21542.1"/>
    <property type="molecule type" value="Genomic_DNA"/>
</dbReference>
<comment type="caution">
    <text evidence="7">The sequence shown here is derived from an EMBL/GenBank/DDBJ whole genome shotgun (WGS) entry which is preliminary data.</text>
</comment>
<evidence type="ECO:0000313" key="7">
    <source>
        <dbReference type="EMBL" id="GGR21542.1"/>
    </source>
</evidence>
<feature type="DNA-binding region" description="H-T-H motif" evidence="4">
    <location>
        <begin position="26"/>
        <end position="45"/>
    </location>
</feature>
<evidence type="ECO:0000256" key="4">
    <source>
        <dbReference type="PROSITE-ProRule" id="PRU00335"/>
    </source>
</evidence>
<gene>
    <name evidence="7" type="ORF">GCM10010196_13810</name>
</gene>
<dbReference type="Proteomes" id="UP000610303">
    <property type="component" value="Unassembled WGS sequence"/>
</dbReference>
<keyword evidence="8" id="KW-1185">Reference proteome</keyword>
<dbReference type="Gene3D" id="1.10.357.10">
    <property type="entry name" value="Tetracycline Repressor, domain 2"/>
    <property type="match status" value="1"/>
</dbReference>
<feature type="domain" description="HTH tetR-type" evidence="6">
    <location>
        <begin position="4"/>
        <end position="63"/>
    </location>
</feature>
<sequence length="203" mass="21927">MSVDERREAIARATLPLLMAHGRDVTTRQIAEAAGVAEGTLFRVYENKDAIVDAAVAAYLEPGPFRAELRRIDPGLPLELKVRMIIDRFHDRFAGIFGVFAALGTHPRPPVDVNVDAIVAIFAELLEPELERLRVPPATVFAFVRVVAFASALPHFSSTISLDSAELASLVCRGIAHDPPPAAAEPSAIPTDLPTTERSEPCS</sequence>
<dbReference type="Pfam" id="PF00440">
    <property type="entry name" value="TetR_N"/>
    <property type="match status" value="1"/>
</dbReference>
<keyword evidence="3" id="KW-0804">Transcription</keyword>
<dbReference type="GO" id="GO:0003700">
    <property type="term" value="F:DNA-binding transcription factor activity"/>
    <property type="evidence" value="ECO:0007669"/>
    <property type="project" value="TreeGrafter"/>
</dbReference>
<proteinExistence type="predicted"/>
<dbReference type="PANTHER" id="PTHR30055:SF234">
    <property type="entry name" value="HTH-TYPE TRANSCRIPTIONAL REGULATOR BETI"/>
    <property type="match status" value="1"/>
</dbReference>
<evidence type="ECO:0000256" key="1">
    <source>
        <dbReference type="ARBA" id="ARBA00023015"/>
    </source>
</evidence>
<dbReference type="PANTHER" id="PTHR30055">
    <property type="entry name" value="HTH-TYPE TRANSCRIPTIONAL REGULATOR RUTR"/>
    <property type="match status" value="1"/>
</dbReference>
<dbReference type="InterPro" id="IPR001647">
    <property type="entry name" value="HTH_TetR"/>
</dbReference>
<protein>
    <recommendedName>
        <fullName evidence="6">HTH tetR-type domain-containing protein</fullName>
    </recommendedName>
</protein>
<name>A0A918CFP0_AGRME</name>
<reference evidence="7" key="1">
    <citation type="journal article" date="2014" name="Int. J. Syst. Evol. Microbiol.">
        <title>Complete genome sequence of Corynebacterium casei LMG S-19264T (=DSM 44701T), isolated from a smear-ripened cheese.</title>
        <authorList>
            <consortium name="US DOE Joint Genome Institute (JGI-PGF)"/>
            <person name="Walter F."/>
            <person name="Albersmeier A."/>
            <person name="Kalinowski J."/>
            <person name="Ruckert C."/>
        </authorList>
    </citation>
    <scope>NUCLEOTIDE SEQUENCE</scope>
    <source>
        <strain evidence="7">JCM 3346</strain>
    </source>
</reference>
<feature type="region of interest" description="Disordered" evidence="5">
    <location>
        <begin position="180"/>
        <end position="203"/>
    </location>
</feature>
<keyword evidence="2 4" id="KW-0238">DNA-binding</keyword>
<dbReference type="InterPro" id="IPR050109">
    <property type="entry name" value="HTH-type_TetR-like_transc_reg"/>
</dbReference>
<evidence type="ECO:0000313" key="8">
    <source>
        <dbReference type="Proteomes" id="UP000610303"/>
    </source>
</evidence>
<dbReference type="PROSITE" id="PS50977">
    <property type="entry name" value="HTH_TETR_2"/>
    <property type="match status" value="1"/>
</dbReference>
<evidence type="ECO:0000256" key="2">
    <source>
        <dbReference type="ARBA" id="ARBA00023125"/>
    </source>
</evidence>
<dbReference type="SUPFAM" id="SSF46689">
    <property type="entry name" value="Homeodomain-like"/>
    <property type="match status" value="1"/>
</dbReference>
<reference evidence="7" key="2">
    <citation type="submission" date="2020-09" db="EMBL/GenBank/DDBJ databases">
        <authorList>
            <person name="Sun Q."/>
            <person name="Ohkuma M."/>
        </authorList>
    </citation>
    <scope>NUCLEOTIDE SEQUENCE</scope>
    <source>
        <strain evidence="7">JCM 3346</strain>
    </source>
</reference>
<dbReference type="AlphaFoldDB" id="A0A918CFP0"/>
<organism evidence="7 8">
    <name type="scientific">Agromyces mediolanus</name>
    <name type="common">Corynebacterium mediolanum</name>
    <dbReference type="NCBI Taxonomy" id="41986"/>
    <lineage>
        <taxon>Bacteria</taxon>
        <taxon>Bacillati</taxon>
        <taxon>Actinomycetota</taxon>
        <taxon>Actinomycetes</taxon>
        <taxon>Micrococcales</taxon>
        <taxon>Microbacteriaceae</taxon>
        <taxon>Agromyces</taxon>
    </lineage>
</organism>
<evidence type="ECO:0000259" key="6">
    <source>
        <dbReference type="PROSITE" id="PS50977"/>
    </source>
</evidence>
<evidence type="ECO:0000256" key="5">
    <source>
        <dbReference type="SAM" id="MobiDB-lite"/>
    </source>
</evidence>